<evidence type="ECO:0000313" key="5">
    <source>
        <dbReference type="Proteomes" id="UP000007015"/>
    </source>
</evidence>
<evidence type="ECO:0000259" key="3">
    <source>
        <dbReference type="Pfam" id="PF10551"/>
    </source>
</evidence>
<dbReference type="InterPro" id="IPR018289">
    <property type="entry name" value="MULE_transposase_dom"/>
</dbReference>
<feature type="compositionally biased region" description="Low complexity" evidence="1">
    <location>
        <begin position="1"/>
        <end position="10"/>
    </location>
</feature>
<organism evidence="4 5">
    <name type="scientific">Oryza sativa subsp. indica</name>
    <name type="common">Rice</name>
    <dbReference type="NCBI Taxonomy" id="39946"/>
    <lineage>
        <taxon>Eukaryota</taxon>
        <taxon>Viridiplantae</taxon>
        <taxon>Streptophyta</taxon>
        <taxon>Embryophyta</taxon>
        <taxon>Tracheophyta</taxon>
        <taxon>Spermatophyta</taxon>
        <taxon>Magnoliopsida</taxon>
        <taxon>Liliopsida</taxon>
        <taxon>Poales</taxon>
        <taxon>Poaceae</taxon>
        <taxon>BOP clade</taxon>
        <taxon>Oryzoideae</taxon>
        <taxon>Oryzeae</taxon>
        <taxon>Oryzinae</taxon>
        <taxon>Oryza</taxon>
        <taxon>Oryza sativa</taxon>
    </lineage>
</organism>
<evidence type="ECO:0000256" key="1">
    <source>
        <dbReference type="SAM" id="MobiDB-lite"/>
    </source>
</evidence>
<dbReference type="InterPro" id="IPR004332">
    <property type="entry name" value="Transposase_MuDR"/>
</dbReference>
<dbReference type="PANTHER" id="PTHR31973:SF191">
    <property type="entry name" value="OS05G0489400 PROTEIN"/>
    <property type="match status" value="1"/>
</dbReference>
<dbReference type="OMA" id="IHHPECK"/>
<protein>
    <recommendedName>
        <fullName evidence="6">Transposon protein, putative, Mutator sub-class</fullName>
    </recommendedName>
</protein>
<feature type="compositionally biased region" description="Acidic residues" evidence="1">
    <location>
        <begin position="165"/>
        <end position="183"/>
    </location>
</feature>
<dbReference type="Gramene" id="BGIOSGA003567-TA">
    <property type="protein sequence ID" value="BGIOSGA003567-PA"/>
    <property type="gene ID" value="BGIOSGA003567"/>
</dbReference>
<sequence>MHHFAPTTVRVPRRRRRIRGEDGGAQRSGVRVEASHAGVVRSGWLEGCCRDCEGKQKGHRHTVLIVMHSPLSCTMEKGRVDQAGPGQQPDGDEQQESDGDEQQEPDGDEQQELFDSDYDLSDGDDDLLEDAVNLDMPKVRGNKKANGSHLKAIEIRVPTATAVDDDADTEDDALDLPESDGEGEERMRFNSWNQEDMNNPAFSVELVFPSVESVRKAITEYSVRNRVEIKLPRNDKKRVRAHCADGCPWNLYASWDSRVNSFVVKTYYGKHKCQKEWVLRRCTSRWLADKYIDSFRANEKMSVTSFGRVIQKDWNLTPSRSKVARARRLIMKVIHGDEIKQYDYLWDYAQEIRRSNPGSSLYLNLAGNLFSTCFIALDACKRGFLAGCRPLICIDGCHIKTKFGGKLLTAVGMDPNDCIFPIAMAVVEVESFVSWEWLLETLKSELGIDNTYPWTIMTDKQKGLIPAVKKVFPDSEHRFCGINERTHNREFPKHYSQSL</sequence>
<reference evidence="4 5" key="1">
    <citation type="journal article" date="2005" name="PLoS Biol.">
        <title>The genomes of Oryza sativa: a history of duplications.</title>
        <authorList>
            <person name="Yu J."/>
            <person name="Wang J."/>
            <person name="Lin W."/>
            <person name="Li S."/>
            <person name="Li H."/>
            <person name="Zhou J."/>
            <person name="Ni P."/>
            <person name="Dong W."/>
            <person name="Hu S."/>
            <person name="Zeng C."/>
            <person name="Zhang J."/>
            <person name="Zhang Y."/>
            <person name="Li R."/>
            <person name="Xu Z."/>
            <person name="Li S."/>
            <person name="Li X."/>
            <person name="Zheng H."/>
            <person name="Cong L."/>
            <person name="Lin L."/>
            <person name="Yin J."/>
            <person name="Geng J."/>
            <person name="Li G."/>
            <person name="Shi J."/>
            <person name="Liu J."/>
            <person name="Lv H."/>
            <person name="Li J."/>
            <person name="Wang J."/>
            <person name="Deng Y."/>
            <person name="Ran L."/>
            <person name="Shi X."/>
            <person name="Wang X."/>
            <person name="Wu Q."/>
            <person name="Li C."/>
            <person name="Ren X."/>
            <person name="Wang J."/>
            <person name="Wang X."/>
            <person name="Li D."/>
            <person name="Liu D."/>
            <person name="Zhang X."/>
            <person name="Ji Z."/>
            <person name="Zhao W."/>
            <person name="Sun Y."/>
            <person name="Zhang Z."/>
            <person name="Bao J."/>
            <person name="Han Y."/>
            <person name="Dong L."/>
            <person name="Ji J."/>
            <person name="Chen P."/>
            <person name="Wu S."/>
            <person name="Liu J."/>
            <person name="Xiao Y."/>
            <person name="Bu D."/>
            <person name="Tan J."/>
            <person name="Yang L."/>
            <person name="Ye C."/>
            <person name="Zhang J."/>
            <person name="Xu J."/>
            <person name="Zhou Y."/>
            <person name="Yu Y."/>
            <person name="Zhang B."/>
            <person name="Zhuang S."/>
            <person name="Wei H."/>
            <person name="Liu B."/>
            <person name="Lei M."/>
            <person name="Yu H."/>
            <person name="Li Y."/>
            <person name="Xu H."/>
            <person name="Wei S."/>
            <person name="He X."/>
            <person name="Fang L."/>
            <person name="Zhang Z."/>
            <person name="Zhang Y."/>
            <person name="Huang X."/>
            <person name="Su Z."/>
            <person name="Tong W."/>
            <person name="Li J."/>
            <person name="Tong Z."/>
            <person name="Li S."/>
            <person name="Ye J."/>
            <person name="Wang L."/>
            <person name="Fang L."/>
            <person name="Lei T."/>
            <person name="Chen C."/>
            <person name="Chen H."/>
            <person name="Xu Z."/>
            <person name="Li H."/>
            <person name="Huang H."/>
            <person name="Zhang F."/>
            <person name="Xu H."/>
            <person name="Li N."/>
            <person name="Zhao C."/>
            <person name="Li S."/>
            <person name="Dong L."/>
            <person name="Huang Y."/>
            <person name="Li L."/>
            <person name="Xi Y."/>
            <person name="Qi Q."/>
            <person name="Li W."/>
            <person name="Zhang B."/>
            <person name="Hu W."/>
            <person name="Zhang Y."/>
            <person name="Tian X."/>
            <person name="Jiao Y."/>
            <person name="Liang X."/>
            <person name="Jin J."/>
            <person name="Gao L."/>
            <person name="Zheng W."/>
            <person name="Hao B."/>
            <person name="Liu S."/>
            <person name="Wang W."/>
            <person name="Yuan L."/>
            <person name="Cao M."/>
            <person name="McDermott J."/>
            <person name="Samudrala R."/>
            <person name="Wang J."/>
            <person name="Wong G.K."/>
            <person name="Yang H."/>
        </authorList>
    </citation>
    <scope>NUCLEOTIDE SEQUENCE [LARGE SCALE GENOMIC DNA]</scope>
    <source>
        <strain evidence="5">cv. 93-11</strain>
    </source>
</reference>
<dbReference type="Pfam" id="PF10551">
    <property type="entry name" value="MULE"/>
    <property type="match status" value="1"/>
</dbReference>
<dbReference type="Pfam" id="PF03108">
    <property type="entry name" value="DBD_Tnp_Mut"/>
    <property type="match status" value="1"/>
</dbReference>
<feature type="region of interest" description="Disordered" evidence="1">
    <location>
        <begin position="165"/>
        <end position="184"/>
    </location>
</feature>
<accession>A2WQ96</accession>
<proteinExistence type="predicted"/>
<name>A2WQ96_ORYSI</name>
<feature type="domain" description="MULE transposase" evidence="3">
    <location>
        <begin position="392"/>
        <end position="480"/>
    </location>
</feature>
<dbReference type="EMBL" id="CM000126">
    <property type="protein sequence ID" value="EAY74142.1"/>
    <property type="molecule type" value="Genomic_DNA"/>
</dbReference>
<evidence type="ECO:0008006" key="6">
    <source>
        <dbReference type="Google" id="ProtNLM"/>
    </source>
</evidence>
<dbReference type="AlphaFoldDB" id="A2WQ96"/>
<keyword evidence="5" id="KW-1185">Reference proteome</keyword>
<dbReference type="PANTHER" id="PTHR31973">
    <property type="entry name" value="POLYPROTEIN, PUTATIVE-RELATED"/>
    <property type="match status" value="1"/>
</dbReference>
<feature type="domain" description="Transposase MuDR plant" evidence="2">
    <location>
        <begin position="204"/>
        <end position="262"/>
    </location>
</feature>
<gene>
    <name evidence="4" type="ORF">OsI_02024</name>
</gene>
<feature type="compositionally biased region" description="Acidic residues" evidence="1">
    <location>
        <begin position="90"/>
        <end position="108"/>
    </location>
</feature>
<feature type="region of interest" description="Disordered" evidence="1">
    <location>
        <begin position="1"/>
        <end position="34"/>
    </location>
</feature>
<evidence type="ECO:0000259" key="2">
    <source>
        <dbReference type="Pfam" id="PF03108"/>
    </source>
</evidence>
<dbReference type="HOGENOM" id="CLU_546768_0_0_1"/>
<dbReference type="STRING" id="39946.A2WQ96"/>
<evidence type="ECO:0000313" key="4">
    <source>
        <dbReference type="EMBL" id="EAY74142.1"/>
    </source>
</evidence>
<dbReference type="Proteomes" id="UP000007015">
    <property type="component" value="Chromosome 1"/>
</dbReference>
<feature type="region of interest" description="Disordered" evidence="1">
    <location>
        <begin position="77"/>
        <end position="108"/>
    </location>
</feature>